<evidence type="ECO:0000259" key="5">
    <source>
        <dbReference type="Pfam" id="PF02775"/>
    </source>
</evidence>
<feature type="domain" description="Thiamine pyrophosphate enzyme central" evidence="4">
    <location>
        <begin position="199"/>
        <end position="328"/>
    </location>
</feature>
<dbReference type="PANTHER" id="PTHR42981:SF2">
    <property type="entry name" value="PYRUVATE DEHYDROGENASE [UBIQUINONE]"/>
    <property type="match status" value="1"/>
</dbReference>
<evidence type="ECO:0000313" key="8">
    <source>
        <dbReference type="Proteomes" id="UP000036176"/>
    </source>
</evidence>
<sequence length="598" mass="65271">MSDTVGDVLLARLRDWGVRQVFGFPGDGINGLLAAWQRAGDDPQFVQARHEEMAAFEAVGFAKFSGRVGVCVATSGPGAVHLLNGLYDAKLDHVPVVAIVGQTERSAMGGSYQQEIDLLSLFKDVCSEYVQMCTVPQQLPNLIDRAIRVALSEAAPTAIIVPSDVLELTYEPPGHAFKQVPSSLGMSEARVVPDDDALRRTADLLNAGDKVAMLVGQGARGCAAELTEVADLLGAGVAKALLGKDVLSDDLPWVTGSIGLLGTTASWHLMQGCDTLLTVGSNFPYTQFLPDLDQARAVQIDRSGKWIGMRYPYEINLVGDAKSTLQALIPLLERKTDRSWRDRIEKWVASWWTTVQRRAMTDADPVNPMRIFWELSERMPDNAVIAADSGSSANWYARHLKFRGDVRGSLSGTLATMGPGVPYVIGAKWAHPDRPAIAFVGDGAMQMNGMAELITISKYWRQWTDPRLIVAILHNNDLNQVTWEMRAMEHSPKFEASQSLPDVDFAGFARSLGLHGDNIDDPSVLGDAWERALVADRPTVLDVRCDPDVPPIPPHATFDEAKSLVEAVVGGDEDSAGFIKQGIKQKVQQYFPSEKKDR</sequence>
<dbReference type="Pfam" id="PF02775">
    <property type="entry name" value="TPP_enzyme_C"/>
    <property type="match status" value="1"/>
</dbReference>
<reference evidence="7 8" key="1">
    <citation type="journal article" date="2015" name="Genome Biol. Evol.">
        <title>Characterization of Three Mycobacterium spp. with Potential Use in Bioremediation by Genome Sequencing and Comparative Genomics.</title>
        <authorList>
            <person name="Das S."/>
            <person name="Pettersson B.M."/>
            <person name="Behra P.R."/>
            <person name="Ramesh M."/>
            <person name="Dasgupta S."/>
            <person name="Bhattacharya A."/>
            <person name="Kirsebom L.A."/>
        </authorList>
    </citation>
    <scope>NUCLEOTIDE SEQUENCE [LARGE SCALE GENOMIC DNA]</scope>
    <source>
        <strain evidence="7 8">DSM 44219</strain>
    </source>
</reference>
<gene>
    <name evidence="7" type="primary">ydaP</name>
    <name evidence="7" type="ORF">MCHUDSM44219_04429</name>
</gene>
<dbReference type="PANTHER" id="PTHR42981">
    <property type="entry name" value="PYRUVATE DEHYDROGENASE [UBIQUINONE]"/>
    <property type="match status" value="1"/>
</dbReference>
<evidence type="ECO:0000256" key="3">
    <source>
        <dbReference type="RuleBase" id="RU362132"/>
    </source>
</evidence>
<dbReference type="InterPro" id="IPR047210">
    <property type="entry name" value="TPP_PYR_POXB-like"/>
</dbReference>
<dbReference type="CDD" id="cd02014">
    <property type="entry name" value="TPP_POX"/>
    <property type="match status" value="1"/>
</dbReference>
<dbReference type="AlphaFoldDB" id="A0A0J6YKA5"/>
<dbReference type="InterPro" id="IPR012001">
    <property type="entry name" value="Thiamin_PyroP_enz_TPP-bd_dom"/>
</dbReference>
<dbReference type="InterPro" id="IPR011766">
    <property type="entry name" value="TPP_enzyme_TPP-bd"/>
</dbReference>
<name>A0A0J6YKA5_MYCCU</name>
<feature type="domain" description="Thiamine pyrophosphate enzyme TPP-binding" evidence="5">
    <location>
        <begin position="388"/>
        <end position="543"/>
    </location>
</feature>
<dbReference type="NCBIfam" id="NF006129">
    <property type="entry name" value="PRK08273.1"/>
    <property type="match status" value="1"/>
</dbReference>
<dbReference type="InterPro" id="IPR029061">
    <property type="entry name" value="THDP-binding"/>
</dbReference>
<dbReference type="Proteomes" id="UP000036176">
    <property type="component" value="Unassembled WGS sequence"/>
</dbReference>
<dbReference type="PATRIC" id="fig|1800.3.peg.4450"/>
<dbReference type="GO" id="GO:0030976">
    <property type="term" value="F:thiamine pyrophosphate binding"/>
    <property type="evidence" value="ECO:0007669"/>
    <property type="project" value="InterPro"/>
</dbReference>
<accession>A0A0J6YKA5</accession>
<dbReference type="SUPFAM" id="SSF52467">
    <property type="entry name" value="DHS-like NAD/FAD-binding domain"/>
    <property type="match status" value="1"/>
</dbReference>
<proteinExistence type="inferred from homology"/>
<dbReference type="Gene3D" id="3.40.50.970">
    <property type="match status" value="2"/>
</dbReference>
<dbReference type="Gene3D" id="3.40.50.1220">
    <property type="entry name" value="TPP-binding domain"/>
    <property type="match status" value="1"/>
</dbReference>
<keyword evidence="8" id="KW-1185">Reference proteome</keyword>
<dbReference type="InterPro" id="IPR047212">
    <property type="entry name" value="TPP_POXB-like"/>
</dbReference>
<dbReference type="InterPro" id="IPR047211">
    <property type="entry name" value="POXB-like"/>
</dbReference>
<feature type="domain" description="Thiamine pyrophosphate enzyme N-terminal TPP-binding" evidence="6">
    <location>
        <begin position="4"/>
        <end position="120"/>
    </location>
</feature>
<protein>
    <submittedName>
        <fullName evidence="7">Putative thiamine pyrophosphate-containing protein YdaP</fullName>
    </submittedName>
</protein>
<evidence type="ECO:0000259" key="6">
    <source>
        <dbReference type="Pfam" id="PF02776"/>
    </source>
</evidence>
<dbReference type="RefSeq" id="WP_048420300.1">
    <property type="nucleotide sequence ID" value="NZ_JYNX01000060.1"/>
</dbReference>
<dbReference type="GO" id="GO:0000287">
    <property type="term" value="F:magnesium ion binding"/>
    <property type="evidence" value="ECO:0007669"/>
    <property type="project" value="InterPro"/>
</dbReference>
<dbReference type="CDD" id="cd07039">
    <property type="entry name" value="TPP_PYR_POX"/>
    <property type="match status" value="1"/>
</dbReference>
<evidence type="ECO:0000256" key="1">
    <source>
        <dbReference type="ARBA" id="ARBA00007812"/>
    </source>
</evidence>
<dbReference type="InterPro" id="IPR012000">
    <property type="entry name" value="Thiamin_PyroP_enz_cen_dom"/>
</dbReference>
<comment type="caution">
    <text evidence="7">The sequence shown here is derived from an EMBL/GenBank/DDBJ whole genome shotgun (WGS) entry which is preliminary data.</text>
</comment>
<dbReference type="EMBL" id="JYNX01000060">
    <property type="protein sequence ID" value="KMO73251.1"/>
    <property type="molecule type" value="Genomic_DNA"/>
</dbReference>
<evidence type="ECO:0000313" key="7">
    <source>
        <dbReference type="EMBL" id="KMO73251.1"/>
    </source>
</evidence>
<dbReference type="PROSITE" id="PS00187">
    <property type="entry name" value="TPP_ENZYMES"/>
    <property type="match status" value="1"/>
</dbReference>
<evidence type="ECO:0000259" key="4">
    <source>
        <dbReference type="Pfam" id="PF00205"/>
    </source>
</evidence>
<dbReference type="InterPro" id="IPR000399">
    <property type="entry name" value="TPP-bd_CS"/>
</dbReference>
<dbReference type="Pfam" id="PF00205">
    <property type="entry name" value="TPP_enzyme_M"/>
    <property type="match status" value="1"/>
</dbReference>
<dbReference type="GO" id="GO:0003824">
    <property type="term" value="F:catalytic activity"/>
    <property type="evidence" value="ECO:0007669"/>
    <property type="project" value="InterPro"/>
</dbReference>
<keyword evidence="2 3" id="KW-0786">Thiamine pyrophosphate</keyword>
<comment type="similarity">
    <text evidence="1 3">Belongs to the TPP enzyme family.</text>
</comment>
<evidence type="ECO:0000256" key="2">
    <source>
        <dbReference type="ARBA" id="ARBA00023052"/>
    </source>
</evidence>
<dbReference type="InterPro" id="IPR029035">
    <property type="entry name" value="DHS-like_NAD/FAD-binding_dom"/>
</dbReference>
<dbReference type="SUPFAM" id="SSF52518">
    <property type="entry name" value="Thiamin diphosphate-binding fold (THDP-binding)"/>
    <property type="match status" value="2"/>
</dbReference>
<organism evidence="7 8">
    <name type="scientific">Mycolicibacterium chubuense</name>
    <name type="common">Mycobacterium chubuense</name>
    <dbReference type="NCBI Taxonomy" id="1800"/>
    <lineage>
        <taxon>Bacteria</taxon>
        <taxon>Bacillati</taxon>
        <taxon>Actinomycetota</taxon>
        <taxon>Actinomycetes</taxon>
        <taxon>Mycobacteriales</taxon>
        <taxon>Mycobacteriaceae</taxon>
        <taxon>Mycolicibacterium</taxon>
    </lineage>
</organism>
<dbReference type="Pfam" id="PF02776">
    <property type="entry name" value="TPP_enzyme_N"/>
    <property type="match status" value="1"/>
</dbReference>
<dbReference type="OrthoDB" id="4959782at2"/>